<dbReference type="InterPro" id="IPR007627">
    <property type="entry name" value="RNA_pol_sigma70_r2"/>
</dbReference>
<dbReference type="SUPFAM" id="SSF88946">
    <property type="entry name" value="Sigma2 domain of RNA polymerase sigma factors"/>
    <property type="match status" value="1"/>
</dbReference>
<name>A0A0F8Z9R4_9ZZZZ</name>
<comment type="caution">
    <text evidence="2">The sequence shown here is derived from an EMBL/GenBank/DDBJ whole genome shotgun (WGS) entry which is preliminary data.</text>
</comment>
<dbReference type="Gene3D" id="1.20.120.1810">
    <property type="match status" value="1"/>
</dbReference>
<reference evidence="2" key="1">
    <citation type="journal article" date="2015" name="Nature">
        <title>Complex archaea that bridge the gap between prokaryotes and eukaryotes.</title>
        <authorList>
            <person name="Spang A."/>
            <person name="Saw J.H."/>
            <person name="Jorgensen S.L."/>
            <person name="Zaremba-Niedzwiedzka K."/>
            <person name="Martijn J."/>
            <person name="Lind A.E."/>
            <person name="van Eijk R."/>
            <person name="Schleper C."/>
            <person name="Guy L."/>
            <person name="Ettema T.J."/>
        </authorList>
    </citation>
    <scope>NUCLEOTIDE SEQUENCE</scope>
</reference>
<organism evidence="2">
    <name type="scientific">marine sediment metagenome</name>
    <dbReference type="NCBI Taxonomy" id="412755"/>
    <lineage>
        <taxon>unclassified sequences</taxon>
        <taxon>metagenomes</taxon>
        <taxon>ecological metagenomes</taxon>
    </lineage>
</organism>
<dbReference type="InterPro" id="IPR013325">
    <property type="entry name" value="RNA_pol_sigma_r2"/>
</dbReference>
<gene>
    <name evidence="2" type="ORF">LCGC14_2800950</name>
</gene>
<proteinExistence type="predicted"/>
<dbReference type="GO" id="GO:0006352">
    <property type="term" value="P:DNA-templated transcription initiation"/>
    <property type="evidence" value="ECO:0007669"/>
    <property type="project" value="InterPro"/>
</dbReference>
<dbReference type="EMBL" id="LAZR01052559">
    <property type="protein sequence ID" value="KKK82685.1"/>
    <property type="molecule type" value="Genomic_DNA"/>
</dbReference>
<dbReference type="AlphaFoldDB" id="A0A0F8Z9R4"/>
<feature type="domain" description="RNA polymerase sigma-70 region 2" evidence="1">
    <location>
        <begin position="31"/>
        <end position="100"/>
    </location>
</feature>
<dbReference type="Pfam" id="PF04542">
    <property type="entry name" value="Sigma70_r2"/>
    <property type="match status" value="1"/>
</dbReference>
<feature type="non-terminal residue" evidence="2">
    <location>
        <position position="133"/>
    </location>
</feature>
<dbReference type="GO" id="GO:0003700">
    <property type="term" value="F:DNA-binding transcription factor activity"/>
    <property type="evidence" value="ECO:0007669"/>
    <property type="project" value="InterPro"/>
</dbReference>
<sequence length="133" mass="14755">MVDWTNKSQRARFAACVTAVQAGNNNAAEELITAMKPAVLQLAKRYGHLPGADFDNLLQVGQIAVWEAAKSYDPSKGTSVATHCYNMIRWRMAKSFHKYRRDHILDNANSLTPVVAKNIPARQSARPEDAAML</sequence>
<protein>
    <recommendedName>
        <fullName evidence="1">RNA polymerase sigma-70 region 2 domain-containing protein</fullName>
    </recommendedName>
</protein>
<accession>A0A0F8Z9R4</accession>
<evidence type="ECO:0000259" key="1">
    <source>
        <dbReference type="Pfam" id="PF04542"/>
    </source>
</evidence>
<evidence type="ECO:0000313" key="2">
    <source>
        <dbReference type="EMBL" id="KKK82685.1"/>
    </source>
</evidence>